<feature type="region of interest" description="Disordered" evidence="1">
    <location>
        <begin position="175"/>
        <end position="211"/>
    </location>
</feature>
<proteinExistence type="predicted"/>
<keyword evidence="2" id="KW-1185">Reference proteome</keyword>
<feature type="compositionally biased region" description="Basic and acidic residues" evidence="1">
    <location>
        <begin position="197"/>
        <end position="211"/>
    </location>
</feature>
<accession>A0A7E4V837</accession>
<organism evidence="2 3">
    <name type="scientific">Panagrellus redivivus</name>
    <name type="common">Microworm</name>
    <dbReference type="NCBI Taxonomy" id="6233"/>
    <lineage>
        <taxon>Eukaryota</taxon>
        <taxon>Metazoa</taxon>
        <taxon>Ecdysozoa</taxon>
        <taxon>Nematoda</taxon>
        <taxon>Chromadorea</taxon>
        <taxon>Rhabditida</taxon>
        <taxon>Tylenchina</taxon>
        <taxon>Panagrolaimomorpha</taxon>
        <taxon>Panagrolaimoidea</taxon>
        <taxon>Panagrolaimidae</taxon>
        <taxon>Panagrellus</taxon>
    </lineage>
</organism>
<evidence type="ECO:0000256" key="1">
    <source>
        <dbReference type="SAM" id="MobiDB-lite"/>
    </source>
</evidence>
<dbReference type="Proteomes" id="UP000492821">
    <property type="component" value="Unassembled WGS sequence"/>
</dbReference>
<sequence>MHQEFEKVIFNRIPNSDGKTVEPEPELIAVGRLVVKYTAPSVTIEIIAKDGKTVLVDEIITTRYRYEEDYERGIAFFDVFKWSKVCTISLQFGKSESLDVFLKFVEQYLTNCDSDLIYGITKAKAERVEARVLVPVTRDLTSLPVTREDVKKESYRDDDELEELFQVEQELRHEVAATPIQTESPKNYEDVPYEPEEPLHKPEAPFREPEAPQDHDEEIFYEAEPTHHHDEEPTLHHDEEIPPYKPETLLYHEHDITEPQEPALYRDRDFGGDNFTPPLTEERKNIAHPKVDERHYEPFPEEHPETPAEVKLLPPSDENDDAVSSPPPSEADEQGTHVGILRSDSFETGSSASYVIIKHRGGHYEDSD</sequence>
<evidence type="ECO:0000313" key="3">
    <source>
        <dbReference type="WBParaSite" id="Pan_g1723.t1"/>
    </source>
</evidence>
<name>A0A7E4V837_PANRE</name>
<feature type="compositionally biased region" description="Basic and acidic residues" evidence="1">
    <location>
        <begin position="280"/>
        <end position="308"/>
    </location>
</feature>
<reference evidence="2" key="1">
    <citation type="journal article" date="2013" name="Genetics">
        <title>The draft genome and transcriptome of Panagrellus redivivus are shaped by the harsh demands of a free-living lifestyle.</title>
        <authorList>
            <person name="Srinivasan J."/>
            <person name="Dillman A.R."/>
            <person name="Macchietto M.G."/>
            <person name="Heikkinen L."/>
            <person name="Lakso M."/>
            <person name="Fracchia K.M."/>
            <person name="Antoshechkin I."/>
            <person name="Mortazavi A."/>
            <person name="Wong G."/>
            <person name="Sternberg P.W."/>
        </authorList>
    </citation>
    <scope>NUCLEOTIDE SEQUENCE [LARGE SCALE GENOMIC DNA]</scope>
    <source>
        <strain evidence="2">MT8872</strain>
    </source>
</reference>
<reference evidence="3" key="2">
    <citation type="submission" date="2020-10" db="UniProtKB">
        <authorList>
            <consortium name="WormBaseParasite"/>
        </authorList>
    </citation>
    <scope>IDENTIFICATION</scope>
</reference>
<dbReference type="WBParaSite" id="Pan_g1723.t1">
    <property type="protein sequence ID" value="Pan_g1723.t1"/>
    <property type="gene ID" value="Pan_g1723"/>
</dbReference>
<protein>
    <submittedName>
        <fullName evidence="3">Velvet domain-containing protein</fullName>
    </submittedName>
</protein>
<dbReference type="AlphaFoldDB" id="A0A7E4V837"/>
<feature type="region of interest" description="Disordered" evidence="1">
    <location>
        <begin position="261"/>
        <end position="353"/>
    </location>
</feature>
<evidence type="ECO:0000313" key="2">
    <source>
        <dbReference type="Proteomes" id="UP000492821"/>
    </source>
</evidence>